<name>A0A6A6EJS3_9PEZI</name>
<protein>
    <submittedName>
        <fullName evidence="2">Uncharacterized protein</fullName>
    </submittedName>
</protein>
<gene>
    <name evidence="2" type="ORF">K469DRAFT_808442</name>
</gene>
<keyword evidence="3" id="KW-1185">Reference proteome</keyword>
<reference evidence="2" key="1">
    <citation type="journal article" date="2020" name="Stud. Mycol.">
        <title>101 Dothideomycetes genomes: a test case for predicting lifestyles and emergence of pathogens.</title>
        <authorList>
            <person name="Haridas S."/>
            <person name="Albert R."/>
            <person name="Binder M."/>
            <person name="Bloem J."/>
            <person name="Labutti K."/>
            <person name="Salamov A."/>
            <person name="Andreopoulos B."/>
            <person name="Baker S."/>
            <person name="Barry K."/>
            <person name="Bills G."/>
            <person name="Bluhm B."/>
            <person name="Cannon C."/>
            <person name="Castanera R."/>
            <person name="Culley D."/>
            <person name="Daum C."/>
            <person name="Ezra D."/>
            <person name="Gonzalez J."/>
            <person name="Henrissat B."/>
            <person name="Kuo A."/>
            <person name="Liang C."/>
            <person name="Lipzen A."/>
            <person name="Lutzoni F."/>
            <person name="Magnuson J."/>
            <person name="Mondo S."/>
            <person name="Nolan M."/>
            <person name="Ohm R."/>
            <person name="Pangilinan J."/>
            <person name="Park H.-J."/>
            <person name="Ramirez L."/>
            <person name="Alfaro M."/>
            <person name="Sun H."/>
            <person name="Tritt A."/>
            <person name="Yoshinaga Y."/>
            <person name="Zwiers L.-H."/>
            <person name="Turgeon B."/>
            <person name="Goodwin S."/>
            <person name="Spatafora J."/>
            <person name="Crous P."/>
            <person name="Grigoriev I."/>
        </authorList>
    </citation>
    <scope>NUCLEOTIDE SEQUENCE</scope>
    <source>
        <strain evidence="2">CBS 207.26</strain>
    </source>
</reference>
<evidence type="ECO:0000313" key="3">
    <source>
        <dbReference type="Proteomes" id="UP000800200"/>
    </source>
</evidence>
<evidence type="ECO:0000256" key="1">
    <source>
        <dbReference type="SAM" id="MobiDB-lite"/>
    </source>
</evidence>
<dbReference type="AlphaFoldDB" id="A0A6A6EJS3"/>
<evidence type="ECO:0000313" key="2">
    <source>
        <dbReference type="EMBL" id="KAF2191273.1"/>
    </source>
</evidence>
<feature type="compositionally biased region" description="Polar residues" evidence="1">
    <location>
        <begin position="27"/>
        <end position="48"/>
    </location>
</feature>
<proteinExistence type="predicted"/>
<dbReference type="Proteomes" id="UP000800200">
    <property type="component" value="Unassembled WGS sequence"/>
</dbReference>
<organism evidence="2 3">
    <name type="scientific">Zopfia rhizophila CBS 207.26</name>
    <dbReference type="NCBI Taxonomy" id="1314779"/>
    <lineage>
        <taxon>Eukaryota</taxon>
        <taxon>Fungi</taxon>
        <taxon>Dikarya</taxon>
        <taxon>Ascomycota</taxon>
        <taxon>Pezizomycotina</taxon>
        <taxon>Dothideomycetes</taxon>
        <taxon>Dothideomycetes incertae sedis</taxon>
        <taxon>Zopfiaceae</taxon>
        <taxon>Zopfia</taxon>
    </lineage>
</organism>
<sequence>MLQEIRRETKEINLKVDRMTLRGNSGDAASTPDTTASSDPGTSATLEQRTVDEQPPENPPTQVPHSAPLLNTSGSSPNAFDSICAASPSKERHYLIPVFQRIKAYGVDTTLIFRISIPDTCLSTMTDEQRKWIRSNLTPMSHILYLLTNYIYGSNRKYFSDTQIEVKRILEDGIQSYARSILPSISQSGLEKRLIELVSLFGRQVSLRSGQSACLRGLYPNGCLIEVNKSLSVIGEGEIVGPADNSMWLPDNRMLTSDMEPHLMQEAAKQMPAGSDPIEGPWWEYYDGTA</sequence>
<accession>A0A6A6EJS3</accession>
<dbReference type="EMBL" id="ML994617">
    <property type="protein sequence ID" value="KAF2191273.1"/>
    <property type="molecule type" value="Genomic_DNA"/>
</dbReference>
<feature type="region of interest" description="Disordered" evidence="1">
    <location>
        <begin position="16"/>
        <end position="72"/>
    </location>
</feature>